<comment type="pathway">
    <text evidence="3">Cofactor biosynthesis; adenosylcobalamin biosynthesis.</text>
</comment>
<dbReference type="GO" id="GO:0030170">
    <property type="term" value="F:pyridoxal phosphate binding"/>
    <property type="evidence" value="ECO:0007669"/>
    <property type="project" value="InterPro"/>
</dbReference>
<dbReference type="EMBL" id="FOEG01000006">
    <property type="protein sequence ID" value="SEP01686.1"/>
    <property type="molecule type" value="Genomic_DNA"/>
</dbReference>
<dbReference type="SUPFAM" id="SSF53383">
    <property type="entry name" value="PLP-dependent transferases"/>
    <property type="match status" value="1"/>
</dbReference>
<keyword evidence="6" id="KW-0663">Pyridoxal phosphate</keyword>
<evidence type="ECO:0000256" key="3">
    <source>
        <dbReference type="ARBA" id="ARBA00004953"/>
    </source>
</evidence>
<comment type="catalytic activity">
    <reaction evidence="9">
        <text>O-phospho-L-threonine + H(+) = (R)-1-aminopropan-2-yl phosphate + CO2</text>
        <dbReference type="Rhea" id="RHEA:11492"/>
        <dbReference type="ChEBI" id="CHEBI:15378"/>
        <dbReference type="ChEBI" id="CHEBI:16526"/>
        <dbReference type="ChEBI" id="CHEBI:58563"/>
        <dbReference type="ChEBI" id="CHEBI:58675"/>
        <dbReference type="EC" id="4.1.1.81"/>
    </reaction>
</comment>
<name>A0A1H8UF08_9GAMM</name>
<dbReference type="Proteomes" id="UP000199657">
    <property type="component" value="Unassembled WGS sequence"/>
</dbReference>
<dbReference type="UniPathway" id="UPA00148"/>
<organism evidence="11 12">
    <name type="scientific">Aquisalimonas asiatica</name>
    <dbReference type="NCBI Taxonomy" id="406100"/>
    <lineage>
        <taxon>Bacteria</taxon>
        <taxon>Pseudomonadati</taxon>
        <taxon>Pseudomonadota</taxon>
        <taxon>Gammaproteobacteria</taxon>
        <taxon>Chromatiales</taxon>
        <taxon>Ectothiorhodospiraceae</taxon>
        <taxon>Aquisalimonas</taxon>
    </lineage>
</organism>
<gene>
    <name evidence="11" type="ORF">SAMN04488052_106152</name>
</gene>
<evidence type="ECO:0000256" key="5">
    <source>
        <dbReference type="ARBA" id="ARBA00022573"/>
    </source>
</evidence>
<evidence type="ECO:0000256" key="9">
    <source>
        <dbReference type="ARBA" id="ARBA00048531"/>
    </source>
</evidence>
<evidence type="ECO:0000259" key="10">
    <source>
        <dbReference type="Pfam" id="PF00155"/>
    </source>
</evidence>
<dbReference type="AlphaFoldDB" id="A0A1H8UF08"/>
<evidence type="ECO:0000256" key="6">
    <source>
        <dbReference type="ARBA" id="ARBA00022898"/>
    </source>
</evidence>
<dbReference type="STRING" id="406100.SAMN04488052_106152"/>
<reference evidence="11 12" key="1">
    <citation type="submission" date="2016-10" db="EMBL/GenBank/DDBJ databases">
        <authorList>
            <person name="de Groot N.N."/>
        </authorList>
    </citation>
    <scope>NUCLEOTIDE SEQUENCE [LARGE SCALE GENOMIC DNA]</scope>
    <source>
        <strain evidence="11 12">CGMCC 1.6291</strain>
    </source>
</reference>
<dbReference type="InterPro" id="IPR015424">
    <property type="entry name" value="PyrdxlP-dep_Trfase"/>
</dbReference>
<dbReference type="InterPro" id="IPR015422">
    <property type="entry name" value="PyrdxlP-dep_Trfase_small"/>
</dbReference>
<evidence type="ECO:0000256" key="8">
    <source>
        <dbReference type="ARBA" id="ARBA00029996"/>
    </source>
</evidence>
<keyword evidence="5" id="KW-0169">Cobalamin biosynthesis</keyword>
<dbReference type="InterPro" id="IPR015421">
    <property type="entry name" value="PyrdxlP-dep_Trfase_major"/>
</dbReference>
<evidence type="ECO:0000256" key="2">
    <source>
        <dbReference type="ARBA" id="ARBA00003444"/>
    </source>
</evidence>
<protein>
    <recommendedName>
        <fullName evidence="4">threonine-phosphate decarboxylase</fullName>
        <ecNumber evidence="4">4.1.1.81</ecNumber>
    </recommendedName>
    <alternativeName>
        <fullName evidence="8">L-threonine-O-3-phosphate decarboxylase</fullName>
    </alternativeName>
</protein>
<dbReference type="Gene3D" id="3.40.640.10">
    <property type="entry name" value="Type I PLP-dependent aspartate aminotransferase-like (Major domain)"/>
    <property type="match status" value="1"/>
</dbReference>
<evidence type="ECO:0000256" key="7">
    <source>
        <dbReference type="ARBA" id="ARBA00023239"/>
    </source>
</evidence>
<evidence type="ECO:0000313" key="11">
    <source>
        <dbReference type="EMBL" id="SEP01686.1"/>
    </source>
</evidence>
<dbReference type="GO" id="GO:0048472">
    <property type="term" value="F:threonine-phosphate decarboxylase activity"/>
    <property type="evidence" value="ECO:0007669"/>
    <property type="project" value="UniProtKB-EC"/>
</dbReference>
<keyword evidence="7" id="KW-0456">Lyase</keyword>
<dbReference type="PANTHER" id="PTHR42885">
    <property type="entry name" value="HISTIDINOL-PHOSPHATE AMINOTRANSFERASE-RELATED"/>
    <property type="match status" value="1"/>
</dbReference>
<proteinExistence type="predicted"/>
<dbReference type="EC" id="4.1.1.81" evidence="4"/>
<dbReference type="PANTHER" id="PTHR42885:SF1">
    <property type="entry name" value="THREONINE-PHOSPHATE DECARBOXYLASE"/>
    <property type="match status" value="1"/>
</dbReference>
<evidence type="ECO:0000313" key="12">
    <source>
        <dbReference type="Proteomes" id="UP000199657"/>
    </source>
</evidence>
<sequence>MVPDHGGRLNRAAAAYGIPLEHWLDLSTGINPWPWPVPEVPGSVWQRLPEADDDLPAIARAWAGAPAAAGCVTTAGSQAVIQALPRLRAPCRVGVPAPGYAEHAWWWRQQGHAVINVPHDDVDAHLDHLDVLVWIHPNNPTGLTVPTERLLEWHRRLQARDGWLVVDEAFIDPTPADSVAPATGPDGLLVMRSLGKFFGLAGLRGGFLFGPAPLCDHLDTLLGPWAVSHPARWVMRQALADRAWQEANRRRLDAGAAALDQVLRRHGLTPAGGTSLFRYCPHGESAALQDRLAREGILVRLFQGPAALRFGLAPDEAGLARLDTALSI</sequence>
<dbReference type="RefSeq" id="WP_091644902.1">
    <property type="nucleotide sequence ID" value="NZ_FOEG01000006.1"/>
</dbReference>
<dbReference type="InterPro" id="IPR004839">
    <property type="entry name" value="Aminotransferase_I/II_large"/>
</dbReference>
<dbReference type="NCBIfam" id="TIGR01140">
    <property type="entry name" value="L_thr_O3P_dcar"/>
    <property type="match status" value="1"/>
</dbReference>
<evidence type="ECO:0000256" key="1">
    <source>
        <dbReference type="ARBA" id="ARBA00001933"/>
    </source>
</evidence>
<evidence type="ECO:0000256" key="4">
    <source>
        <dbReference type="ARBA" id="ARBA00012285"/>
    </source>
</evidence>
<dbReference type="CDD" id="cd00609">
    <property type="entry name" value="AAT_like"/>
    <property type="match status" value="1"/>
</dbReference>
<dbReference type="Pfam" id="PF00155">
    <property type="entry name" value="Aminotran_1_2"/>
    <property type="match status" value="1"/>
</dbReference>
<feature type="domain" description="Aminotransferase class I/classII large" evidence="10">
    <location>
        <begin position="70"/>
        <end position="321"/>
    </location>
</feature>
<dbReference type="Gene3D" id="3.90.1150.10">
    <property type="entry name" value="Aspartate Aminotransferase, domain 1"/>
    <property type="match status" value="1"/>
</dbReference>
<comment type="cofactor">
    <cofactor evidence="1">
        <name>pyridoxal 5'-phosphate</name>
        <dbReference type="ChEBI" id="CHEBI:597326"/>
    </cofactor>
</comment>
<dbReference type="InterPro" id="IPR005860">
    <property type="entry name" value="CobD"/>
</dbReference>
<dbReference type="OrthoDB" id="9799304at2"/>
<comment type="function">
    <text evidence="2">Decarboxylates L-threonine-O-3-phosphate to yield (R)-1-amino-2-propanol O-2-phosphate, the precursor for the linkage between the nucleotide loop and the corrin ring in cobalamin.</text>
</comment>
<accession>A0A1H8UF08</accession>
<dbReference type="GO" id="GO:0009236">
    <property type="term" value="P:cobalamin biosynthetic process"/>
    <property type="evidence" value="ECO:0007669"/>
    <property type="project" value="UniProtKB-UniPathway"/>
</dbReference>
<keyword evidence="12" id="KW-1185">Reference proteome</keyword>